<evidence type="ECO:0000256" key="8">
    <source>
        <dbReference type="ARBA" id="ARBA00023126"/>
    </source>
</evidence>
<dbReference type="EMBL" id="BJUZ01000001">
    <property type="protein sequence ID" value="GEK92570.1"/>
    <property type="molecule type" value="Genomic_DNA"/>
</dbReference>
<evidence type="ECO:0000256" key="9">
    <source>
        <dbReference type="ARBA" id="ARBA00023270"/>
    </source>
</evidence>
<evidence type="ECO:0000313" key="13">
    <source>
        <dbReference type="EMBL" id="GEK92570.1"/>
    </source>
</evidence>
<keyword evidence="14" id="KW-1185">Reference proteome</keyword>
<dbReference type="InterPro" id="IPR013785">
    <property type="entry name" value="Aldolase_TIM"/>
</dbReference>
<dbReference type="NCBIfam" id="NF007080">
    <property type="entry name" value="PRK09533.1"/>
    <property type="match status" value="1"/>
</dbReference>
<dbReference type="Proteomes" id="UP000321230">
    <property type="component" value="Unassembled WGS sequence"/>
</dbReference>
<evidence type="ECO:0000256" key="3">
    <source>
        <dbReference type="ARBA" id="ARBA00004857"/>
    </source>
</evidence>
<dbReference type="NCBIfam" id="TIGR00876">
    <property type="entry name" value="tal_mycobact"/>
    <property type="match status" value="1"/>
</dbReference>
<dbReference type="EC" id="2.2.1.2" evidence="5 11"/>
<dbReference type="PROSITE" id="PS01054">
    <property type="entry name" value="TRANSALDOLASE_1"/>
    <property type="match status" value="1"/>
</dbReference>
<evidence type="ECO:0000256" key="10">
    <source>
        <dbReference type="ARBA" id="ARBA00048810"/>
    </source>
</evidence>
<organism evidence="13 14">
    <name type="scientific">Gluconobacter wancherniae NBRC 103581</name>
    <dbReference type="NCBI Taxonomy" id="656744"/>
    <lineage>
        <taxon>Bacteria</taxon>
        <taxon>Pseudomonadati</taxon>
        <taxon>Pseudomonadota</taxon>
        <taxon>Alphaproteobacteria</taxon>
        <taxon>Acetobacterales</taxon>
        <taxon>Acetobacteraceae</taxon>
        <taxon>Gluconobacter</taxon>
    </lineage>
</organism>
<dbReference type="SUPFAM" id="SSF51569">
    <property type="entry name" value="Aldolase"/>
    <property type="match status" value="1"/>
</dbReference>
<dbReference type="NCBIfam" id="NF002881">
    <property type="entry name" value="PRK03343.1"/>
    <property type="match status" value="1"/>
</dbReference>
<dbReference type="GO" id="GO:0004347">
    <property type="term" value="F:glucose-6-phosphate isomerase activity"/>
    <property type="evidence" value="ECO:0007669"/>
    <property type="project" value="UniProtKB-EC"/>
</dbReference>
<dbReference type="UniPathway" id="UPA00109">
    <property type="reaction ID" value="UER00181"/>
</dbReference>
<proteinExistence type="inferred from homology"/>
<dbReference type="OrthoDB" id="140919at2"/>
<accession>A0A511AWI8</accession>
<keyword evidence="6 11" id="KW-0963">Cytoplasm</keyword>
<reference evidence="13 14" key="1">
    <citation type="submission" date="2019-07" db="EMBL/GenBank/DDBJ databases">
        <title>Whole genome shotgun sequence of Gluconobacter wancherniae NBRC 103581.</title>
        <authorList>
            <person name="Hosoyama A."/>
            <person name="Uohara A."/>
            <person name="Ohji S."/>
            <person name="Ichikawa N."/>
        </authorList>
    </citation>
    <scope>NUCLEOTIDE SEQUENCE [LARGE SCALE GENOMIC DNA]</scope>
    <source>
        <strain evidence="13 14">NBRC 103581</strain>
    </source>
</reference>
<evidence type="ECO:0000256" key="5">
    <source>
        <dbReference type="ARBA" id="ARBA00013151"/>
    </source>
</evidence>
<keyword evidence="7 11" id="KW-0808">Transferase</keyword>
<dbReference type="GO" id="GO:0006096">
    <property type="term" value="P:glycolytic process"/>
    <property type="evidence" value="ECO:0007669"/>
    <property type="project" value="UniProtKB-UniPathway"/>
</dbReference>
<dbReference type="SUPFAM" id="SSF53697">
    <property type="entry name" value="SIS domain"/>
    <property type="match status" value="1"/>
</dbReference>
<dbReference type="InterPro" id="IPR001672">
    <property type="entry name" value="G6P_Isomerase"/>
</dbReference>
<dbReference type="PANTHER" id="PTHR10683:SF31">
    <property type="entry name" value="TRANSALDOLASE"/>
    <property type="match status" value="1"/>
</dbReference>
<comment type="pathway">
    <text evidence="12">Carbohydrate degradation; glycolysis; D-glyceraldehyde 3-phosphate and glycerone phosphate from D-glucose: step 2/4.</text>
</comment>
<evidence type="ECO:0000256" key="4">
    <source>
        <dbReference type="ARBA" id="ARBA00008426"/>
    </source>
</evidence>
<dbReference type="InterPro" id="IPR004732">
    <property type="entry name" value="Transaldolase_2"/>
</dbReference>
<dbReference type="AlphaFoldDB" id="A0A511AWI8"/>
<evidence type="ECO:0000256" key="2">
    <source>
        <dbReference type="ARBA" id="ARBA00004496"/>
    </source>
</evidence>
<evidence type="ECO:0000256" key="6">
    <source>
        <dbReference type="ARBA" id="ARBA00022490"/>
    </source>
</evidence>
<comment type="catalytic activity">
    <reaction evidence="12">
        <text>alpha-D-glucose 6-phosphate = beta-D-fructose 6-phosphate</text>
        <dbReference type="Rhea" id="RHEA:11816"/>
        <dbReference type="ChEBI" id="CHEBI:57634"/>
        <dbReference type="ChEBI" id="CHEBI:58225"/>
        <dbReference type="EC" id="5.3.1.9"/>
    </reaction>
</comment>
<comment type="similarity">
    <text evidence="4 11">Belongs to the transaldolase family. Type 2 subfamily.</text>
</comment>
<dbReference type="HAMAP" id="MF_00493">
    <property type="entry name" value="Transaldolase_2"/>
    <property type="match status" value="1"/>
</dbReference>
<comment type="subcellular location">
    <subcellularLocation>
        <location evidence="2 11">Cytoplasm</location>
    </subcellularLocation>
</comment>
<dbReference type="GO" id="GO:0004801">
    <property type="term" value="F:transaldolase activity"/>
    <property type="evidence" value="ECO:0007669"/>
    <property type="project" value="UniProtKB-UniRule"/>
</dbReference>
<keyword evidence="12 13" id="KW-0413">Isomerase</keyword>
<gene>
    <name evidence="11" type="primary">tal</name>
    <name evidence="13" type="ORF">GWA01_03400</name>
</gene>
<dbReference type="InterPro" id="IPR046348">
    <property type="entry name" value="SIS_dom_sf"/>
</dbReference>
<evidence type="ECO:0000256" key="1">
    <source>
        <dbReference type="ARBA" id="ARBA00003518"/>
    </source>
</evidence>
<dbReference type="CDD" id="cd05015">
    <property type="entry name" value="SIS_PGI_1"/>
    <property type="match status" value="1"/>
</dbReference>
<dbReference type="Pfam" id="PF00342">
    <property type="entry name" value="PGI"/>
    <property type="match status" value="1"/>
</dbReference>
<evidence type="ECO:0000313" key="14">
    <source>
        <dbReference type="Proteomes" id="UP000321230"/>
    </source>
</evidence>
<dbReference type="GO" id="GO:0005737">
    <property type="term" value="C:cytoplasm"/>
    <property type="evidence" value="ECO:0007669"/>
    <property type="project" value="UniProtKB-SubCell"/>
</dbReference>
<dbReference type="Gene3D" id="3.40.50.10490">
    <property type="entry name" value="Glucose-6-phosphate isomerase like protein, domain 1"/>
    <property type="match status" value="3"/>
</dbReference>
<dbReference type="UniPathway" id="UPA00115">
    <property type="reaction ID" value="UER00414"/>
</dbReference>
<evidence type="ECO:0000256" key="11">
    <source>
        <dbReference type="HAMAP-Rule" id="MF_00493"/>
    </source>
</evidence>
<comment type="pathway">
    <text evidence="3 11">Carbohydrate degradation; pentose phosphate pathway; D-glyceraldehyde 3-phosphate and beta-D-fructose 6-phosphate from D-ribose 5-phosphate and D-xylulose 5-phosphate (non-oxidative stage): step 2/3.</text>
</comment>
<dbReference type="PANTHER" id="PTHR10683">
    <property type="entry name" value="TRANSALDOLASE"/>
    <property type="match status" value="1"/>
</dbReference>
<dbReference type="InterPro" id="IPR001585">
    <property type="entry name" value="TAL/FSA"/>
</dbReference>
<dbReference type="GO" id="GO:0006094">
    <property type="term" value="P:gluconeogenesis"/>
    <property type="evidence" value="ECO:0007669"/>
    <property type="project" value="UniProtKB-KW"/>
</dbReference>
<dbReference type="Gene3D" id="3.20.20.70">
    <property type="entry name" value="Aldolase class I"/>
    <property type="match status" value="1"/>
</dbReference>
<evidence type="ECO:0000256" key="7">
    <source>
        <dbReference type="ARBA" id="ARBA00022679"/>
    </source>
</evidence>
<dbReference type="Pfam" id="PF00923">
    <property type="entry name" value="TAL_FSA"/>
    <property type="match status" value="1"/>
</dbReference>
<keyword evidence="12" id="KW-0312">Gluconeogenesis</keyword>
<keyword evidence="8 11" id="KW-0570">Pentose shunt</keyword>
<comment type="similarity">
    <text evidence="12">Belongs to the GPI family.</text>
</comment>
<protein>
    <recommendedName>
        <fullName evidence="5 11">Transaldolase</fullName>
        <ecNumber evidence="5 11">2.2.1.2</ecNumber>
    </recommendedName>
</protein>
<comment type="function">
    <text evidence="1 11">Transaldolase is important for the balance of metabolites in the pentose-phosphate pathway.</text>
</comment>
<sequence>MADTISKTGLNEVGSALRGLEKFGQSPWLDFIQRSFTENGSLKKLVEEDGLRGVTSNPAIFEKAIGHGTEYDPAIRTLLDREPLSAGALYEQLAIDDIRAACGVLRPVFDETKGLDGYVSLEVSPYLAFDAKGTIAEARRLWKAVERQNLMIKIPGTPEGTGAVREAIADGISVNVTLLFSLDAYKGVLEAYISGLEDRASKGEDISRISSVASFFVSRIDGKIDGEIDRRLSENHADSAALKALRGKVAIANAKVAYQHYLEVKKSARWQALAAKGANPQRLLWASTGTKDKAYSDVLYVEELIGPETVNTIPPATFDAFRDHGKLRASLEENVEDAVHVMAEAKRLGLDLDGVTAKLVKDGCEAFSESFDTLLGAVEAKREAVLGKRLLSVSADLPSDLKDAVAGATKEWSRSGKVRRIWARDASVWTNGPEADWLAWLTIVQDRLAHIDELEVFAREARSRGYSDILLLGMGGSSLGPEVLAETFGKAAGWPTLHVLDSTDPQQVKTLEKAIDPAKTLFIVASKSGGTLEPNIMFAHFWAVAEKALGKAPGENFVAITDPGSNMQKVAEGKGFWRIFYGNPKIGGRYSVLSNFGLVPAAASGIDVRAFLQSTLLMVESCDGGAPAAVNPGTQLGLILGVAGKTFGRDKVTIVASKGIASLGAWLEQLIAESTGKIGKGLIPIDEETLGAPEVYGKDRVFVDLRLGSDAADSRLAALRAAGAPVVTVTLPEAIQIGQAFFLFEFATAVVGSVLEIDPFDQPDVEFSKVETRKLTDAYAESGTLPPEAPFATDGALSFYADAKNTAALGKGDAVSILKAHFDRVGPGDYVGLLAYIERDPQTREWAQSVRLALRDALHVATAAQFGPRFLHSTGQAYKGGPDSGVFLQVTAQDAADVPVPGAAYSFGVVKAAQARGDFEVLAARGRRALRVHITGSLQDGLKTLSDAILAALKGE</sequence>
<comment type="caution">
    <text evidence="13">The sequence shown here is derived from an EMBL/GenBank/DDBJ whole genome shotgun (WGS) entry which is preliminary data.</text>
</comment>
<keyword evidence="9 11" id="KW-0704">Schiff base</keyword>
<feature type="active site" description="Schiff-base intermediate with substrate" evidence="11">
    <location>
        <position position="153"/>
    </location>
</feature>
<keyword evidence="12" id="KW-0324">Glycolysis</keyword>
<dbReference type="CDD" id="cd00955">
    <property type="entry name" value="Transaldolase_like"/>
    <property type="match status" value="1"/>
</dbReference>
<dbReference type="InterPro" id="IPR035476">
    <property type="entry name" value="SIS_PGI_1"/>
</dbReference>
<dbReference type="InterPro" id="IPR018225">
    <property type="entry name" value="Transaldolase_AS"/>
</dbReference>
<evidence type="ECO:0000256" key="12">
    <source>
        <dbReference type="RuleBase" id="RU000612"/>
    </source>
</evidence>
<name>A0A511AWI8_9PROT</name>
<dbReference type="GO" id="GO:0006098">
    <property type="term" value="P:pentose-phosphate shunt"/>
    <property type="evidence" value="ECO:0007669"/>
    <property type="project" value="UniProtKB-UniRule"/>
</dbReference>
<dbReference type="PRINTS" id="PR00662">
    <property type="entry name" value="G6PISOMERASE"/>
</dbReference>
<comment type="catalytic activity">
    <reaction evidence="10 11">
        <text>D-sedoheptulose 7-phosphate + D-glyceraldehyde 3-phosphate = D-erythrose 4-phosphate + beta-D-fructose 6-phosphate</text>
        <dbReference type="Rhea" id="RHEA:17053"/>
        <dbReference type="ChEBI" id="CHEBI:16897"/>
        <dbReference type="ChEBI" id="CHEBI:57483"/>
        <dbReference type="ChEBI" id="CHEBI:57634"/>
        <dbReference type="ChEBI" id="CHEBI:59776"/>
        <dbReference type="EC" id="2.2.1.2"/>
    </reaction>
</comment>
<dbReference type="GO" id="GO:0097367">
    <property type="term" value="F:carbohydrate derivative binding"/>
    <property type="evidence" value="ECO:0007669"/>
    <property type="project" value="InterPro"/>
</dbReference>
<dbReference type="RefSeq" id="WP_146793395.1">
    <property type="nucleotide sequence ID" value="NZ_BARC01000005.1"/>
</dbReference>
<dbReference type="PROSITE" id="PS51463">
    <property type="entry name" value="P_GLUCOSE_ISOMERASE_3"/>
    <property type="match status" value="1"/>
</dbReference>